<keyword evidence="3" id="KW-0482">Metalloprotease</keyword>
<evidence type="ECO:0000259" key="2">
    <source>
        <dbReference type="Pfam" id="PF02517"/>
    </source>
</evidence>
<feature type="domain" description="CAAX prenyl protease 2/Lysostaphin resistance protein A-like" evidence="2">
    <location>
        <begin position="119"/>
        <end position="225"/>
    </location>
</feature>
<comment type="caution">
    <text evidence="3">The sequence shown here is derived from an EMBL/GenBank/DDBJ whole genome shotgun (WGS) entry which is preliminary data.</text>
</comment>
<feature type="transmembrane region" description="Helical" evidence="1">
    <location>
        <begin position="178"/>
        <end position="196"/>
    </location>
</feature>
<dbReference type="RefSeq" id="WP_229345623.1">
    <property type="nucleotide sequence ID" value="NZ_JAJFAT010000009.1"/>
</dbReference>
<dbReference type="AlphaFoldDB" id="A0AAW4WYC6"/>
<keyword evidence="4" id="KW-1185">Reference proteome</keyword>
<gene>
    <name evidence="3" type="ORF">LJ207_07255</name>
</gene>
<evidence type="ECO:0000256" key="1">
    <source>
        <dbReference type="SAM" id="Phobius"/>
    </source>
</evidence>
<dbReference type="InterPro" id="IPR042150">
    <property type="entry name" value="MmRce1-like"/>
</dbReference>
<feature type="transmembrane region" description="Helical" evidence="1">
    <location>
        <begin position="40"/>
        <end position="62"/>
    </location>
</feature>
<dbReference type="GO" id="GO:0080120">
    <property type="term" value="P:CAAX-box protein maturation"/>
    <property type="evidence" value="ECO:0007669"/>
    <property type="project" value="UniProtKB-ARBA"/>
</dbReference>
<feature type="transmembrane region" description="Helical" evidence="1">
    <location>
        <begin position="83"/>
        <end position="107"/>
    </location>
</feature>
<dbReference type="PANTHER" id="PTHR35797:SF1">
    <property type="entry name" value="PROTEASE"/>
    <property type="match status" value="1"/>
</dbReference>
<dbReference type="GO" id="GO:0008237">
    <property type="term" value="F:metallopeptidase activity"/>
    <property type="evidence" value="ECO:0007669"/>
    <property type="project" value="UniProtKB-KW"/>
</dbReference>
<sequence length="269" mass="30730">MGKNNYKPFYYLLITLIWTWIFWFGAVFTGQSWLQFPNAILTLLGFLGPFLVAVIMVKLGYWDESLKKFLRNNFDVRLLSIRWYFYLIGFILILTGLPLLIGSIVFTQSLNQLTYFSPPTTFILIGIIAGAVEEPGWRGYAQKALQKNMSPLNSSIIIGIFWALWHMPLFLLEGTYQYSVGFATSGFWFFNLSILVGSVFYAWLYNAAGQVGIIAVLYHGLGNAMREILSFANTSFEIELIEFGVEAAISLVIVVISWKFMTKKRFGKF</sequence>
<protein>
    <submittedName>
        <fullName evidence="3">CPBP family intramembrane metalloprotease</fullName>
    </submittedName>
</protein>
<keyword evidence="1" id="KW-0472">Membrane</keyword>
<keyword evidence="3" id="KW-0378">Hydrolase</keyword>
<feature type="transmembrane region" description="Helical" evidence="1">
    <location>
        <begin position="152"/>
        <end position="172"/>
    </location>
</feature>
<dbReference type="InterPro" id="IPR003675">
    <property type="entry name" value="Rce1/LyrA-like_dom"/>
</dbReference>
<feature type="transmembrane region" description="Helical" evidence="1">
    <location>
        <begin position="113"/>
        <end position="132"/>
    </location>
</feature>
<dbReference type="EMBL" id="JAJFAT010000009">
    <property type="protein sequence ID" value="MCC3145118.1"/>
    <property type="molecule type" value="Genomic_DNA"/>
</dbReference>
<evidence type="ECO:0000313" key="3">
    <source>
        <dbReference type="EMBL" id="MCC3145118.1"/>
    </source>
</evidence>
<accession>A0AAW4WYC6</accession>
<evidence type="ECO:0000313" key="4">
    <source>
        <dbReference type="Proteomes" id="UP001199296"/>
    </source>
</evidence>
<dbReference type="Proteomes" id="UP001199296">
    <property type="component" value="Unassembled WGS sequence"/>
</dbReference>
<dbReference type="Pfam" id="PF02517">
    <property type="entry name" value="Rce1-like"/>
    <property type="match status" value="1"/>
</dbReference>
<proteinExistence type="predicted"/>
<keyword evidence="1" id="KW-1133">Transmembrane helix</keyword>
<organism evidence="3 4">
    <name type="scientific">Halanaerobium polyolivorans</name>
    <dbReference type="NCBI Taxonomy" id="2886943"/>
    <lineage>
        <taxon>Bacteria</taxon>
        <taxon>Bacillati</taxon>
        <taxon>Bacillota</taxon>
        <taxon>Clostridia</taxon>
        <taxon>Halanaerobiales</taxon>
        <taxon>Halanaerobiaceae</taxon>
        <taxon>Halanaerobium</taxon>
    </lineage>
</organism>
<feature type="transmembrane region" description="Helical" evidence="1">
    <location>
        <begin position="9"/>
        <end position="28"/>
    </location>
</feature>
<feature type="transmembrane region" description="Helical" evidence="1">
    <location>
        <begin position="241"/>
        <end position="261"/>
    </location>
</feature>
<dbReference type="GO" id="GO:0004175">
    <property type="term" value="F:endopeptidase activity"/>
    <property type="evidence" value="ECO:0007669"/>
    <property type="project" value="UniProtKB-ARBA"/>
</dbReference>
<dbReference type="PANTHER" id="PTHR35797">
    <property type="entry name" value="PROTEASE-RELATED"/>
    <property type="match status" value="1"/>
</dbReference>
<reference evidence="3 4" key="1">
    <citation type="submission" date="2021-10" db="EMBL/GenBank/DDBJ databases">
        <authorList>
            <person name="Grouzdev D.S."/>
            <person name="Pantiukh K.S."/>
            <person name="Krutkina M.S."/>
        </authorList>
    </citation>
    <scope>NUCLEOTIDE SEQUENCE [LARGE SCALE GENOMIC DNA]</scope>
    <source>
        <strain evidence="3 4">Z-7514</strain>
    </source>
</reference>
<keyword evidence="3" id="KW-0645">Protease</keyword>
<name>A0AAW4WYC6_9FIRM</name>
<keyword evidence="1" id="KW-0812">Transmembrane</keyword>